<organism evidence="1 2">
    <name type="scientific">Nocardiopsis alborubida</name>
    <dbReference type="NCBI Taxonomy" id="146802"/>
    <lineage>
        <taxon>Bacteria</taxon>
        <taxon>Bacillati</taxon>
        <taxon>Actinomycetota</taxon>
        <taxon>Actinomycetes</taxon>
        <taxon>Streptosporangiales</taxon>
        <taxon>Nocardiopsidaceae</taxon>
        <taxon>Nocardiopsis</taxon>
    </lineage>
</organism>
<evidence type="ECO:0000313" key="1">
    <source>
        <dbReference type="EMBL" id="NKY97205.1"/>
    </source>
</evidence>
<reference evidence="1 2" key="1">
    <citation type="submission" date="2020-04" db="EMBL/GenBank/DDBJ databases">
        <title>MicrobeNet Type strains.</title>
        <authorList>
            <person name="Nicholson A.C."/>
        </authorList>
    </citation>
    <scope>NUCLEOTIDE SEQUENCE [LARGE SCALE GENOMIC DNA]</scope>
    <source>
        <strain evidence="1 2">ATCC 23612</strain>
    </source>
</reference>
<dbReference type="EMBL" id="JAAXPG010000004">
    <property type="protein sequence ID" value="NKY97205.1"/>
    <property type="molecule type" value="Genomic_DNA"/>
</dbReference>
<keyword evidence="2" id="KW-1185">Reference proteome</keyword>
<dbReference type="InterPro" id="IPR016039">
    <property type="entry name" value="Thiolase-like"/>
</dbReference>
<dbReference type="SUPFAM" id="SSF53901">
    <property type="entry name" value="Thiolase-like"/>
    <property type="match status" value="1"/>
</dbReference>
<dbReference type="AlphaFoldDB" id="A0A7X6MA93"/>
<comment type="caution">
    <text evidence="1">The sequence shown here is derived from an EMBL/GenBank/DDBJ whole genome shotgun (WGS) entry which is preliminary data.</text>
</comment>
<accession>A0A7X6MA93</accession>
<sequence length="232" mass="24605">MSVRIHLVASHVDEADTTVERLRSQAREHASRKVLRFLDAASLAAFNAAASLYRRAPVAAPEHVALYTVGRWDGDMPDPPFLSDGSAEGDSRLSRHILEDANPVDWLRMLSNNALCQVSIAEGFRGPNLHLVGDAAAAAQVISVSAADLASGAAEQALVVAYDTLPEHRHHPSGRAPARAAALSLALSPEGGRDDLPRLLELADSLSEAVDSPMEVISRCAEEIAPLTEGAV</sequence>
<dbReference type="Proteomes" id="UP000553209">
    <property type="component" value="Unassembled WGS sequence"/>
</dbReference>
<proteinExistence type="predicted"/>
<dbReference type="RefSeq" id="WP_061081783.1">
    <property type="nucleotide sequence ID" value="NZ_JAAXPG010000004.1"/>
</dbReference>
<dbReference type="GO" id="GO:0016746">
    <property type="term" value="F:acyltransferase activity"/>
    <property type="evidence" value="ECO:0007669"/>
    <property type="project" value="InterPro"/>
</dbReference>
<protein>
    <submittedName>
        <fullName evidence="1">Uncharacterized protein</fullName>
    </submittedName>
</protein>
<dbReference type="Gene3D" id="3.40.47.10">
    <property type="match status" value="1"/>
</dbReference>
<evidence type="ECO:0000313" key="2">
    <source>
        <dbReference type="Proteomes" id="UP000553209"/>
    </source>
</evidence>
<gene>
    <name evidence="1" type="ORF">HGB44_05890</name>
</gene>
<name>A0A7X6MA93_9ACTN</name>